<dbReference type="PRINTS" id="PR01590">
    <property type="entry name" value="HTHFIS"/>
</dbReference>
<dbReference type="InterPro" id="IPR002078">
    <property type="entry name" value="Sigma_54_int"/>
</dbReference>
<dbReference type="GO" id="GO:0006355">
    <property type="term" value="P:regulation of DNA-templated transcription"/>
    <property type="evidence" value="ECO:0007669"/>
    <property type="project" value="InterPro"/>
</dbReference>
<evidence type="ECO:0000256" key="2">
    <source>
        <dbReference type="ARBA" id="ARBA00022840"/>
    </source>
</evidence>
<dbReference type="Gene3D" id="3.40.50.2300">
    <property type="match status" value="1"/>
</dbReference>
<dbReference type="AlphaFoldDB" id="A0A7V4TZ35"/>
<keyword evidence="2" id="KW-0067">ATP-binding</keyword>
<sequence>MSLILAVDNEERMCKLIKTSLELDGFEVDYALGGREAIDKISQKAYDIIITDLKMDGVDGLQVLDYTRNHSPQSEVILITAFATQETALEAMKKGAYDYLIKPFKMDELSLRARRIIRQKELEEENKRLKQMAPRLPDSFPGIIGKSKNMREVFRKIKQVAQSDTAVHIRGESGTGKELVAQAIHQNSKRSAKAFVAINCAALPENLLESELFGFEKGAFTGATHRKAGLFEQAEGGTIFLDEIGDLPLALQAKLLRVLQNNEITHLGGQNKIKVDFRLITATHRNLEQMIEAQQFRSDLYYRINIFPIHLPPLRERKEDIPELIQHFLKNHPEKTLSRLARLKLMEYDYPGNVRELENIISRSALLYDDLIEDVDIPVNGLQKKETEQPMGGWEALLNKGIRLDELEKELIQTALRLVKGNKSKAADLLGITRRRLYSMMERFGIGNE</sequence>
<evidence type="ECO:0000256" key="3">
    <source>
        <dbReference type="ARBA" id="ARBA00023015"/>
    </source>
</evidence>
<dbReference type="InterPro" id="IPR009057">
    <property type="entry name" value="Homeodomain-like_sf"/>
</dbReference>
<evidence type="ECO:0000313" key="9">
    <source>
        <dbReference type="EMBL" id="HGY55041.1"/>
    </source>
</evidence>
<evidence type="ECO:0000259" key="7">
    <source>
        <dbReference type="PROSITE" id="PS50045"/>
    </source>
</evidence>
<keyword evidence="5" id="KW-0804">Transcription</keyword>
<dbReference type="Gene3D" id="1.10.10.60">
    <property type="entry name" value="Homeodomain-like"/>
    <property type="match status" value="1"/>
</dbReference>
<dbReference type="Pfam" id="PF25601">
    <property type="entry name" value="AAA_lid_14"/>
    <property type="match status" value="1"/>
</dbReference>
<keyword evidence="3" id="KW-0805">Transcription regulation</keyword>
<evidence type="ECO:0000256" key="5">
    <source>
        <dbReference type="ARBA" id="ARBA00023163"/>
    </source>
</evidence>
<protein>
    <submittedName>
        <fullName evidence="9">Sigma-54-dependent Fis family transcriptional regulator</fullName>
    </submittedName>
</protein>
<dbReference type="GO" id="GO:0005524">
    <property type="term" value="F:ATP binding"/>
    <property type="evidence" value="ECO:0007669"/>
    <property type="project" value="UniProtKB-KW"/>
</dbReference>
<evidence type="ECO:0000256" key="4">
    <source>
        <dbReference type="ARBA" id="ARBA00023125"/>
    </source>
</evidence>
<dbReference type="SMART" id="SM00448">
    <property type="entry name" value="REC"/>
    <property type="match status" value="1"/>
</dbReference>
<feature type="modified residue" description="4-aspartylphosphate" evidence="6">
    <location>
        <position position="52"/>
    </location>
</feature>
<dbReference type="Gene3D" id="3.40.50.300">
    <property type="entry name" value="P-loop containing nucleotide triphosphate hydrolases"/>
    <property type="match status" value="1"/>
</dbReference>
<accession>A0A7V4TZ35</accession>
<feature type="domain" description="Sigma-54 factor interaction" evidence="7">
    <location>
        <begin position="143"/>
        <end position="366"/>
    </location>
</feature>
<evidence type="ECO:0000256" key="6">
    <source>
        <dbReference type="PROSITE-ProRule" id="PRU00169"/>
    </source>
</evidence>
<dbReference type="SUPFAM" id="SSF52172">
    <property type="entry name" value="CheY-like"/>
    <property type="match status" value="1"/>
</dbReference>
<comment type="caution">
    <text evidence="9">The sequence shown here is derived from an EMBL/GenBank/DDBJ whole genome shotgun (WGS) entry which is preliminary data.</text>
</comment>
<dbReference type="InterPro" id="IPR027417">
    <property type="entry name" value="P-loop_NTPase"/>
</dbReference>
<dbReference type="SUPFAM" id="SSF46689">
    <property type="entry name" value="Homeodomain-like"/>
    <property type="match status" value="1"/>
</dbReference>
<reference evidence="9" key="1">
    <citation type="journal article" date="2020" name="mSystems">
        <title>Genome- and Community-Level Interaction Insights into Carbon Utilization and Element Cycling Functions of Hydrothermarchaeota in Hydrothermal Sediment.</title>
        <authorList>
            <person name="Zhou Z."/>
            <person name="Liu Y."/>
            <person name="Xu W."/>
            <person name="Pan J."/>
            <person name="Luo Z.H."/>
            <person name="Li M."/>
        </authorList>
    </citation>
    <scope>NUCLEOTIDE SEQUENCE [LARGE SCALE GENOMIC DNA]</scope>
    <source>
        <strain evidence="9">HyVt-577</strain>
    </source>
</reference>
<dbReference type="Pfam" id="PF00072">
    <property type="entry name" value="Response_reg"/>
    <property type="match status" value="1"/>
</dbReference>
<dbReference type="InterPro" id="IPR003593">
    <property type="entry name" value="AAA+_ATPase"/>
</dbReference>
<keyword evidence="6" id="KW-0597">Phosphoprotein</keyword>
<keyword evidence="1" id="KW-0547">Nucleotide-binding</keyword>
<name>A0A7V4TZ35_CALAY</name>
<dbReference type="Pfam" id="PF02954">
    <property type="entry name" value="HTH_8"/>
    <property type="match status" value="1"/>
</dbReference>
<dbReference type="InterPro" id="IPR002197">
    <property type="entry name" value="HTH_Fis"/>
</dbReference>
<gene>
    <name evidence="9" type="ORF">ENK44_05025</name>
</gene>
<dbReference type="InterPro" id="IPR011006">
    <property type="entry name" value="CheY-like_superfamily"/>
</dbReference>
<dbReference type="InterPro" id="IPR025943">
    <property type="entry name" value="Sigma_54_int_dom_ATP-bd_2"/>
</dbReference>
<keyword evidence="4" id="KW-0238">DNA-binding</keyword>
<organism evidence="9">
    <name type="scientific">Caldithrix abyssi</name>
    <dbReference type="NCBI Taxonomy" id="187145"/>
    <lineage>
        <taxon>Bacteria</taxon>
        <taxon>Pseudomonadati</taxon>
        <taxon>Calditrichota</taxon>
        <taxon>Calditrichia</taxon>
        <taxon>Calditrichales</taxon>
        <taxon>Calditrichaceae</taxon>
        <taxon>Caldithrix</taxon>
    </lineage>
</organism>
<dbReference type="SUPFAM" id="SSF52540">
    <property type="entry name" value="P-loop containing nucleoside triphosphate hydrolases"/>
    <property type="match status" value="1"/>
</dbReference>
<evidence type="ECO:0000256" key="1">
    <source>
        <dbReference type="ARBA" id="ARBA00022741"/>
    </source>
</evidence>
<dbReference type="Proteomes" id="UP000885779">
    <property type="component" value="Unassembled WGS sequence"/>
</dbReference>
<dbReference type="GO" id="GO:0043565">
    <property type="term" value="F:sequence-specific DNA binding"/>
    <property type="evidence" value="ECO:0007669"/>
    <property type="project" value="InterPro"/>
</dbReference>
<dbReference type="PROSITE" id="PS50045">
    <property type="entry name" value="SIGMA54_INTERACT_4"/>
    <property type="match status" value="1"/>
</dbReference>
<dbReference type="EMBL" id="DRQG01000044">
    <property type="protein sequence ID" value="HGY55041.1"/>
    <property type="molecule type" value="Genomic_DNA"/>
</dbReference>
<dbReference type="InterPro" id="IPR025944">
    <property type="entry name" value="Sigma_54_int_dom_CS"/>
</dbReference>
<dbReference type="FunFam" id="3.40.50.300:FF:000006">
    <property type="entry name" value="DNA-binding transcriptional regulator NtrC"/>
    <property type="match status" value="1"/>
</dbReference>
<dbReference type="GO" id="GO:0000160">
    <property type="term" value="P:phosphorelay signal transduction system"/>
    <property type="evidence" value="ECO:0007669"/>
    <property type="project" value="InterPro"/>
</dbReference>
<dbReference type="SMART" id="SM00382">
    <property type="entry name" value="AAA"/>
    <property type="match status" value="1"/>
</dbReference>
<feature type="domain" description="Response regulatory" evidence="8">
    <location>
        <begin position="3"/>
        <end position="117"/>
    </location>
</feature>
<dbReference type="PANTHER" id="PTHR32071:SF113">
    <property type="entry name" value="ALGINATE BIOSYNTHESIS TRANSCRIPTIONAL REGULATORY PROTEIN ALGB"/>
    <property type="match status" value="1"/>
</dbReference>
<dbReference type="PANTHER" id="PTHR32071">
    <property type="entry name" value="TRANSCRIPTIONAL REGULATORY PROTEIN"/>
    <property type="match status" value="1"/>
</dbReference>
<dbReference type="Pfam" id="PF00158">
    <property type="entry name" value="Sigma54_activat"/>
    <property type="match status" value="1"/>
</dbReference>
<dbReference type="InterPro" id="IPR001789">
    <property type="entry name" value="Sig_transdc_resp-reg_receiver"/>
</dbReference>
<dbReference type="CDD" id="cd00009">
    <property type="entry name" value="AAA"/>
    <property type="match status" value="1"/>
</dbReference>
<dbReference type="InterPro" id="IPR058031">
    <property type="entry name" value="AAA_lid_NorR"/>
</dbReference>
<evidence type="ECO:0000259" key="8">
    <source>
        <dbReference type="PROSITE" id="PS50110"/>
    </source>
</evidence>
<dbReference type="PROSITE" id="PS00688">
    <property type="entry name" value="SIGMA54_INTERACT_3"/>
    <property type="match status" value="1"/>
</dbReference>
<dbReference type="PROSITE" id="PS00676">
    <property type="entry name" value="SIGMA54_INTERACT_2"/>
    <property type="match status" value="1"/>
</dbReference>
<proteinExistence type="predicted"/>
<dbReference type="PROSITE" id="PS50110">
    <property type="entry name" value="RESPONSE_REGULATORY"/>
    <property type="match status" value="1"/>
</dbReference>
<dbReference type="Gene3D" id="1.10.8.60">
    <property type="match status" value="1"/>
</dbReference>